<protein>
    <recommendedName>
        <fullName evidence="4">ABC transporter permease</fullName>
    </recommendedName>
</protein>
<dbReference type="RefSeq" id="WP_343752524.1">
    <property type="nucleotide sequence ID" value="NZ_BAAADM010000046.1"/>
</dbReference>
<organism evidence="2 3">
    <name type="scientific">Lentibacillus halophilus</name>
    <dbReference type="NCBI Taxonomy" id="295065"/>
    <lineage>
        <taxon>Bacteria</taxon>
        <taxon>Bacillati</taxon>
        <taxon>Bacillota</taxon>
        <taxon>Bacilli</taxon>
        <taxon>Bacillales</taxon>
        <taxon>Bacillaceae</taxon>
        <taxon>Lentibacillus</taxon>
    </lineage>
</organism>
<evidence type="ECO:0000313" key="2">
    <source>
        <dbReference type="EMBL" id="GAA0441322.1"/>
    </source>
</evidence>
<dbReference type="EMBL" id="BAAADM010000046">
    <property type="protein sequence ID" value="GAA0441322.1"/>
    <property type="molecule type" value="Genomic_DNA"/>
</dbReference>
<gene>
    <name evidence="2" type="ORF">GCM10008983_18070</name>
</gene>
<dbReference type="Proteomes" id="UP001501459">
    <property type="component" value="Unassembled WGS sequence"/>
</dbReference>
<evidence type="ECO:0008006" key="4">
    <source>
        <dbReference type="Google" id="ProtNLM"/>
    </source>
</evidence>
<sequence>MNIINKLTLRNLKKNKSRTLVTIIGVIISVAMLTAVSTLTVSFMNLLQKQEMANNGEWHVLYKDVNAE</sequence>
<comment type="caution">
    <text evidence="2">The sequence shown here is derived from an EMBL/GenBank/DDBJ whole genome shotgun (WGS) entry which is preliminary data.</text>
</comment>
<keyword evidence="1" id="KW-1133">Transmembrane helix</keyword>
<accession>A0ABP3J459</accession>
<keyword evidence="1" id="KW-0812">Transmembrane</keyword>
<feature type="transmembrane region" description="Helical" evidence="1">
    <location>
        <begin position="20"/>
        <end position="44"/>
    </location>
</feature>
<keyword evidence="1" id="KW-0472">Membrane</keyword>
<proteinExistence type="predicted"/>
<evidence type="ECO:0000313" key="3">
    <source>
        <dbReference type="Proteomes" id="UP001501459"/>
    </source>
</evidence>
<keyword evidence="3" id="KW-1185">Reference proteome</keyword>
<name>A0ABP3J459_9BACI</name>
<evidence type="ECO:0000256" key="1">
    <source>
        <dbReference type="SAM" id="Phobius"/>
    </source>
</evidence>
<reference evidence="3" key="1">
    <citation type="journal article" date="2019" name="Int. J. Syst. Evol. Microbiol.">
        <title>The Global Catalogue of Microorganisms (GCM) 10K type strain sequencing project: providing services to taxonomists for standard genome sequencing and annotation.</title>
        <authorList>
            <consortium name="The Broad Institute Genomics Platform"/>
            <consortium name="The Broad Institute Genome Sequencing Center for Infectious Disease"/>
            <person name="Wu L."/>
            <person name="Ma J."/>
        </authorList>
    </citation>
    <scope>NUCLEOTIDE SEQUENCE [LARGE SCALE GENOMIC DNA]</scope>
    <source>
        <strain evidence="3">JCM 12149</strain>
    </source>
</reference>